<protein>
    <recommendedName>
        <fullName evidence="11">Cytochrome P450</fullName>
    </recommendedName>
</protein>
<sequence length="680" mass="75731">MELTIVQFTVLVVYTVVSSALFLGYMTASSSHLTATPEAFRKEGCLIPRLIIFGLIPCLLWPVVVVIFILSILVYGAGAAILFFLRLSALQLRYGVEMCCGFESERADVDLETGLGGDHSAAEPSVAAEDTELENIEIAEHQVETAPSPPMQMRLPEQPASTDTEDESEGTSSIYMKGFDATWQEFRASAQTIAVPIQHAMAVIWDFADPRAGILVLTACLLYRLGRMLFSRLLGVPGPVVRLGPNRYSVASCDGLRAVYGPAAAKTFPKSPSYYPASPPDREKWTLFADDDIQRHARNRRLFQSTYSMTSLVTYETYVDECTDLFSLRLSELAAANVPVGMGFWFQCFAFDVIGLITYSSRLGFLDQGEDIGSVIKTIDDEMVYFSLVGVYSYLHKLIFPIRNWLAGTKGTGRTYLMKFTKDRVAEHVVAPKSVTIEDAEARKVPLDFLSKFLNMNASDSEFTMYHVLAGCASNIVAGSDTTATSLSGILYHLLKNPGTLEKLRQEVSSVAAEVPENRPITWNTAQAMPYLQAVIKEALRLHTAVSLPMERVVAPGGTTIEGYHFPKGTYVGINNWVYHRSKSIFGEDADQFKPERWLTQDPNHLIQMHRNLISFGAGARTCIGRHIASLQISKLVPTLVRDFDFELSEEIAGPDQEWKTKNYFFLKPTNFRVRVTQRR</sequence>
<dbReference type="GO" id="GO:0005506">
    <property type="term" value="F:iron ion binding"/>
    <property type="evidence" value="ECO:0007669"/>
    <property type="project" value="InterPro"/>
</dbReference>
<dbReference type="GO" id="GO:0016705">
    <property type="term" value="F:oxidoreductase activity, acting on paired donors, with incorporation or reduction of molecular oxygen"/>
    <property type="evidence" value="ECO:0007669"/>
    <property type="project" value="InterPro"/>
</dbReference>
<keyword evidence="2 5" id="KW-0349">Heme</keyword>
<organism evidence="9 10">
    <name type="scientific">Thyridium curvatum</name>
    <dbReference type="NCBI Taxonomy" id="1093900"/>
    <lineage>
        <taxon>Eukaryota</taxon>
        <taxon>Fungi</taxon>
        <taxon>Dikarya</taxon>
        <taxon>Ascomycota</taxon>
        <taxon>Pezizomycotina</taxon>
        <taxon>Sordariomycetes</taxon>
        <taxon>Sordariomycetidae</taxon>
        <taxon>Thyridiales</taxon>
        <taxon>Thyridiaceae</taxon>
        <taxon>Thyridium</taxon>
    </lineage>
</organism>
<dbReference type="InParanoid" id="A0A507AXX3"/>
<dbReference type="InterPro" id="IPR050121">
    <property type="entry name" value="Cytochrome_P450_monoxygenase"/>
</dbReference>
<evidence type="ECO:0000256" key="7">
    <source>
        <dbReference type="SAM" id="MobiDB-lite"/>
    </source>
</evidence>
<keyword evidence="6" id="KW-0503">Monooxygenase</keyword>
<dbReference type="STRING" id="1093900.A0A507AXX3"/>
<dbReference type="PROSITE" id="PS00086">
    <property type="entry name" value="CYTOCHROME_P450"/>
    <property type="match status" value="1"/>
</dbReference>
<feature type="region of interest" description="Disordered" evidence="7">
    <location>
        <begin position="146"/>
        <end position="170"/>
    </location>
</feature>
<evidence type="ECO:0000256" key="4">
    <source>
        <dbReference type="ARBA" id="ARBA00023004"/>
    </source>
</evidence>
<dbReference type="GeneID" id="41968559"/>
<dbReference type="OrthoDB" id="3934656at2759"/>
<evidence type="ECO:0008006" key="11">
    <source>
        <dbReference type="Google" id="ProtNLM"/>
    </source>
</evidence>
<dbReference type="InterPro" id="IPR036396">
    <property type="entry name" value="Cyt_P450_sf"/>
</dbReference>
<dbReference type="EMBL" id="SKBQ01000004">
    <property type="protein sequence ID" value="TPX11294.1"/>
    <property type="molecule type" value="Genomic_DNA"/>
</dbReference>
<feature type="transmembrane region" description="Helical" evidence="8">
    <location>
        <begin position="6"/>
        <end position="29"/>
    </location>
</feature>
<dbReference type="SUPFAM" id="SSF48264">
    <property type="entry name" value="Cytochrome P450"/>
    <property type="match status" value="1"/>
</dbReference>
<keyword evidence="4 5" id="KW-0408">Iron</keyword>
<dbReference type="Proteomes" id="UP000319257">
    <property type="component" value="Unassembled WGS sequence"/>
</dbReference>
<dbReference type="InterPro" id="IPR002401">
    <property type="entry name" value="Cyt_P450_E_grp-I"/>
</dbReference>
<evidence type="ECO:0000256" key="5">
    <source>
        <dbReference type="PIRSR" id="PIRSR602401-1"/>
    </source>
</evidence>
<dbReference type="AlphaFoldDB" id="A0A507AXX3"/>
<accession>A0A507AXX3</accession>
<dbReference type="PRINTS" id="PR00463">
    <property type="entry name" value="EP450I"/>
</dbReference>
<dbReference type="InterPro" id="IPR001128">
    <property type="entry name" value="Cyt_P450"/>
</dbReference>
<gene>
    <name evidence="9" type="ORF">E0L32_001112</name>
</gene>
<evidence type="ECO:0000256" key="8">
    <source>
        <dbReference type="SAM" id="Phobius"/>
    </source>
</evidence>
<keyword evidence="10" id="KW-1185">Reference proteome</keyword>
<name>A0A507AXX3_9PEZI</name>
<proteinExistence type="inferred from homology"/>
<reference evidence="9 10" key="1">
    <citation type="submission" date="2019-06" db="EMBL/GenBank/DDBJ databases">
        <title>Draft genome sequence of the filamentous fungus Phialemoniopsis curvata isolated from diesel fuel.</title>
        <authorList>
            <person name="Varaljay V.A."/>
            <person name="Lyon W.J."/>
            <person name="Crouch A.L."/>
            <person name="Drake C.E."/>
            <person name="Hollomon J.M."/>
            <person name="Nadeau L.J."/>
            <person name="Nunn H.S."/>
            <person name="Stevenson B.S."/>
            <person name="Bojanowski C.L."/>
            <person name="Crookes-Goodson W.J."/>
        </authorList>
    </citation>
    <scope>NUCLEOTIDE SEQUENCE [LARGE SCALE GENOMIC DNA]</scope>
    <source>
        <strain evidence="9 10">D216</strain>
    </source>
</reference>
<dbReference type="InterPro" id="IPR017972">
    <property type="entry name" value="Cyt_P450_CS"/>
</dbReference>
<dbReference type="RefSeq" id="XP_030993005.1">
    <property type="nucleotide sequence ID" value="XM_031133861.1"/>
</dbReference>
<evidence type="ECO:0000313" key="10">
    <source>
        <dbReference type="Proteomes" id="UP000319257"/>
    </source>
</evidence>
<evidence type="ECO:0000256" key="2">
    <source>
        <dbReference type="ARBA" id="ARBA00022617"/>
    </source>
</evidence>
<dbReference type="PANTHER" id="PTHR24305:SF190">
    <property type="entry name" value="P450, PUTATIVE (EUROFUNG)-RELATED"/>
    <property type="match status" value="1"/>
</dbReference>
<keyword evidence="8" id="KW-0472">Membrane</keyword>
<keyword evidence="6" id="KW-0560">Oxidoreductase</keyword>
<dbReference type="GO" id="GO:0004497">
    <property type="term" value="F:monooxygenase activity"/>
    <property type="evidence" value="ECO:0007669"/>
    <property type="project" value="UniProtKB-KW"/>
</dbReference>
<dbReference type="PRINTS" id="PR00385">
    <property type="entry name" value="P450"/>
</dbReference>
<keyword evidence="8" id="KW-0812">Transmembrane</keyword>
<dbReference type="Pfam" id="PF00067">
    <property type="entry name" value="p450"/>
    <property type="match status" value="1"/>
</dbReference>
<keyword evidence="8" id="KW-1133">Transmembrane helix</keyword>
<evidence type="ECO:0000313" key="9">
    <source>
        <dbReference type="EMBL" id="TPX11294.1"/>
    </source>
</evidence>
<dbReference type="CDD" id="cd11060">
    <property type="entry name" value="CYP57A1-like"/>
    <property type="match status" value="1"/>
</dbReference>
<evidence type="ECO:0000256" key="6">
    <source>
        <dbReference type="RuleBase" id="RU000461"/>
    </source>
</evidence>
<evidence type="ECO:0000256" key="3">
    <source>
        <dbReference type="ARBA" id="ARBA00022723"/>
    </source>
</evidence>
<evidence type="ECO:0000256" key="1">
    <source>
        <dbReference type="ARBA" id="ARBA00001971"/>
    </source>
</evidence>
<comment type="caution">
    <text evidence="9">The sequence shown here is derived from an EMBL/GenBank/DDBJ whole genome shotgun (WGS) entry which is preliminary data.</text>
</comment>
<comment type="similarity">
    <text evidence="6">Belongs to the cytochrome P450 family.</text>
</comment>
<feature type="transmembrane region" description="Helical" evidence="8">
    <location>
        <begin position="50"/>
        <end position="83"/>
    </location>
</feature>
<feature type="binding site" description="axial binding residue" evidence="5">
    <location>
        <position position="623"/>
    </location>
    <ligand>
        <name>heme</name>
        <dbReference type="ChEBI" id="CHEBI:30413"/>
    </ligand>
    <ligandPart>
        <name>Fe</name>
        <dbReference type="ChEBI" id="CHEBI:18248"/>
    </ligandPart>
</feature>
<dbReference type="Gene3D" id="1.10.630.10">
    <property type="entry name" value="Cytochrome P450"/>
    <property type="match status" value="1"/>
</dbReference>
<comment type="cofactor">
    <cofactor evidence="1 5">
        <name>heme</name>
        <dbReference type="ChEBI" id="CHEBI:30413"/>
    </cofactor>
</comment>
<dbReference type="GO" id="GO:0020037">
    <property type="term" value="F:heme binding"/>
    <property type="evidence" value="ECO:0007669"/>
    <property type="project" value="InterPro"/>
</dbReference>
<dbReference type="PANTHER" id="PTHR24305">
    <property type="entry name" value="CYTOCHROME P450"/>
    <property type="match status" value="1"/>
</dbReference>
<keyword evidence="3 5" id="KW-0479">Metal-binding</keyword>